<keyword evidence="4" id="KW-0472">Membrane</keyword>
<feature type="domain" description="CusB-like beta-barrel" evidence="6">
    <location>
        <begin position="262"/>
        <end position="305"/>
    </location>
</feature>
<evidence type="ECO:0000256" key="4">
    <source>
        <dbReference type="SAM" id="Phobius"/>
    </source>
</evidence>
<dbReference type="Gene3D" id="2.40.30.170">
    <property type="match status" value="1"/>
</dbReference>
<dbReference type="Pfam" id="PF25954">
    <property type="entry name" value="Beta-barrel_RND_2"/>
    <property type="match status" value="1"/>
</dbReference>
<dbReference type="Pfam" id="PF25885">
    <property type="entry name" value="HH_EMRA"/>
    <property type="match status" value="1"/>
</dbReference>
<proteinExistence type="predicted"/>
<dbReference type="InterPro" id="IPR058633">
    <property type="entry name" value="EmrA/FarA_HH"/>
</dbReference>
<dbReference type="EMBL" id="MLJW01000238">
    <property type="protein sequence ID" value="OIQ92179.1"/>
    <property type="molecule type" value="Genomic_DNA"/>
</dbReference>
<accession>A0A1J5RRR4</accession>
<evidence type="ECO:0000256" key="3">
    <source>
        <dbReference type="SAM" id="MobiDB-lite"/>
    </source>
</evidence>
<organism evidence="7">
    <name type="scientific">mine drainage metagenome</name>
    <dbReference type="NCBI Taxonomy" id="410659"/>
    <lineage>
        <taxon>unclassified sequences</taxon>
        <taxon>metagenomes</taxon>
        <taxon>ecological metagenomes</taxon>
    </lineage>
</organism>
<dbReference type="PANTHER" id="PTHR30386:SF19">
    <property type="entry name" value="MULTIDRUG EXPORT PROTEIN EMRA-RELATED"/>
    <property type="match status" value="1"/>
</dbReference>
<sequence length="373" mass="39918">MSTMDESKQEQPGGRAPQALPAKDSRGRLRLPLMLLGPAAVLAVAAYFYLSGGRFEATDDAYVRSAQVAISADVAGRVDQVAVHDNQAVHRGDVLFRLDQAPFRIAVAEASAQLAAARLKVAMLKANYRQGQSELAAAQDTLKFQQTEYDRERRLSASGIASRSQLDRAAHALAEARTHVAGVEQQLSALVANLAGNPDIAPARHPEVQQAQARLDQAELNLSYTVVKAPSDGVVTRVEELQAGSHINASTPVFALVSSRDVWIEANFKEDQLAHLRPGQKATVEIDSYPGRTFVGKVASVSPGTGSQFSVLPPENATGNWVKVVQRLPVRIELDRLDPAHPLQGGLSASVSVDTGYRRHLFGSASNAAAGVR</sequence>
<comment type="subcellular location">
    <subcellularLocation>
        <location evidence="1">Cell envelope</location>
    </subcellularLocation>
</comment>
<name>A0A1J5RRR4_9ZZZZ</name>
<gene>
    <name evidence="7" type="primary">emrA_7</name>
    <name evidence="7" type="ORF">GALL_258560</name>
</gene>
<dbReference type="GO" id="GO:0055085">
    <property type="term" value="P:transmembrane transport"/>
    <property type="evidence" value="ECO:0007669"/>
    <property type="project" value="InterPro"/>
</dbReference>
<dbReference type="Gene3D" id="1.10.287.470">
    <property type="entry name" value="Helix hairpin bin"/>
    <property type="match status" value="1"/>
</dbReference>
<keyword evidence="4" id="KW-0812">Transmembrane</keyword>
<dbReference type="AlphaFoldDB" id="A0A1J5RRR4"/>
<reference evidence="7" key="1">
    <citation type="submission" date="2016-10" db="EMBL/GenBank/DDBJ databases">
        <title>Sequence of Gallionella enrichment culture.</title>
        <authorList>
            <person name="Poehlein A."/>
            <person name="Muehling M."/>
            <person name="Daniel R."/>
        </authorList>
    </citation>
    <scope>NUCLEOTIDE SEQUENCE</scope>
</reference>
<dbReference type="SUPFAM" id="SSF56954">
    <property type="entry name" value="Outer membrane efflux proteins (OEP)"/>
    <property type="match status" value="1"/>
</dbReference>
<evidence type="ECO:0000259" key="6">
    <source>
        <dbReference type="Pfam" id="PF25954"/>
    </source>
</evidence>
<feature type="region of interest" description="Disordered" evidence="3">
    <location>
        <begin position="1"/>
        <end position="22"/>
    </location>
</feature>
<comment type="caution">
    <text evidence="7">The sequence shown here is derived from an EMBL/GenBank/DDBJ whole genome shotgun (WGS) entry which is preliminary data.</text>
</comment>
<evidence type="ECO:0000256" key="1">
    <source>
        <dbReference type="ARBA" id="ARBA00004196"/>
    </source>
</evidence>
<feature type="coiled-coil region" evidence="2">
    <location>
        <begin position="107"/>
        <end position="155"/>
    </location>
</feature>
<keyword evidence="4" id="KW-1133">Transmembrane helix</keyword>
<protein>
    <submittedName>
        <fullName evidence="7">Multidrug export protein EmrA</fullName>
    </submittedName>
</protein>
<dbReference type="InterPro" id="IPR058792">
    <property type="entry name" value="Beta-barrel_RND_2"/>
</dbReference>
<dbReference type="InterPro" id="IPR050739">
    <property type="entry name" value="MFP"/>
</dbReference>
<evidence type="ECO:0000256" key="2">
    <source>
        <dbReference type="SAM" id="Coils"/>
    </source>
</evidence>
<keyword evidence="2" id="KW-0175">Coiled coil</keyword>
<dbReference type="PANTHER" id="PTHR30386">
    <property type="entry name" value="MEMBRANE FUSION SUBUNIT OF EMRAB-TOLC MULTIDRUG EFFLUX PUMP"/>
    <property type="match status" value="1"/>
</dbReference>
<feature type="domain" description="Multidrug export protein EmrA/FarA alpha-helical hairpin" evidence="5">
    <location>
        <begin position="104"/>
        <end position="224"/>
    </location>
</feature>
<dbReference type="Gene3D" id="2.40.50.100">
    <property type="match status" value="1"/>
</dbReference>
<evidence type="ECO:0000259" key="5">
    <source>
        <dbReference type="Pfam" id="PF25885"/>
    </source>
</evidence>
<evidence type="ECO:0000313" key="7">
    <source>
        <dbReference type="EMBL" id="OIQ92179.1"/>
    </source>
</evidence>
<dbReference type="GO" id="GO:0030313">
    <property type="term" value="C:cell envelope"/>
    <property type="evidence" value="ECO:0007669"/>
    <property type="project" value="UniProtKB-SubCell"/>
</dbReference>
<feature type="transmembrane region" description="Helical" evidence="4">
    <location>
        <begin position="31"/>
        <end position="50"/>
    </location>
</feature>